<dbReference type="OrthoDB" id="4134439at2"/>
<keyword evidence="1" id="KW-0489">Methyltransferase</keyword>
<sequence>MDNSAHELNVDRPNSARLYDVFLGGSHNTAADRELAERIRSSAPRWSLGAQLNRSFLRCAVQYMASMGIDQFLDLGSGIPTVGNVHEIAQQYTPDARVVYVDYETIAYNTSRVELADNPNVTIIKADLRNPESVLNHPETVELLDFSRPVGLLIVGVLLFIGPADEPGDLVATYRSQLTSGSYLALSQASDDDLPPDLQREIDQVVASYEHADEQLVLRSYDEVAGWFSGTELVDPGIVHYPDWSPEQQALDEYQRSCRYGYVGVGRIP</sequence>
<dbReference type="EMBL" id="FNKO01000001">
    <property type="protein sequence ID" value="SDQ28548.1"/>
    <property type="molecule type" value="Genomic_DNA"/>
</dbReference>
<dbReference type="InterPro" id="IPR029063">
    <property type="entry name" value="SAM-dependent_MTases_sf"/>
</dbReference>
<reference evidence="2" key="1">
    <citation type="submission" date="2016-10" db="EMBL/GenBank/DDBJ databases">
        <authorList>
            <person name="Varghese N."/>
            <person name="Submissions S."/>
        </authorList>
    </citation>
    <scope>NUCLEOTIDE SEQUENCE [LARGE SCALE GENOMIC DNA]</scope>
    <source>
        <strain evidence="2">DSM 45459</strain>
    </source>
</reference>
<dbReference type="GO" id="GO:0008168">
    <property type="term" value="F:methyltransferase activity"/>
    <property type="evidence" value="ECO:0007669"/>
    <property type="project" value="UniProtKB-KW"/>
</dbReference>
<dbReference type="STRING" id="995062.SAMN04489718_1129"/>
<dbReference type="AlphaFoldDB" id="A0A1H0ZM26"/>
<keyword evidence="2" id="KW-1185">Reference proteome</keyword>
<name>A0A1H0ZM26_9ACTN</name>
<keyword evidence="1" id="KW-0808">Transferase</keyword>
<dbReference type="GO" id="GO:0032259">
    <property type="term" value="P:methylation"/>
    <property type="evidence" value="ECO:0007669"/>
    <property type="project" value="UniProtKB-KW"/>
</dbReference>
<dbReference type="Gene3D" id="3.40.50.150">
    <property type="entry name" value="Vaccinia Virus protein VP39"/>
    <property type="match status" value="1"/>
</dbReference>
<organism evidence="1 2">
    <name type="scientific">Actinopolyspora saharensis</name>
    <dbReference type="NCBI Taxonomy" id="995062"/>
    <lineage>
        <taxon>Bacteria</taxon>
        <taxon>Bacillati</taxon>
        <taxon>Actinomycetota</taxon>
        <taxon>Actinomycetes</taxon>
        <taxon>Actinopolysporales</taxon>
        <taxon>Actinopolysporaceae</taxon>
        <taxon>Actinopolyspora</taxon>
    </lineage>
</organism>
<dbReference type="Pfam" id="PF04672">
    <property type="entry name" value="Methyltransf_19"/>
    <property type="match status" value="1"/>
</dbReference>
<protein>
    <submittedName>
        <fullName evidence="1">S-adenosyl methyltransferase</fullName>
    </submittedName>
</protein>
<gene>
    <name evidence="1" type="ORF">SAMN04489718_1129</name>
</gene>
<dbReference type="Proteomes" id="UP000199301">
    <property type="component" value="Unassembled WGS sequence"/>
</dbReference>
<proteinExistence type="predicted"/>
<dbReference type="PIRSF" id="PIRSF017393">
    <property type="entry name" value="MTase_SAV2177"/>
    <property type="match status" value="1"/>
</dbReference>
<dbReference type="InterPro" id="IPR006764">
    <property type="entry name" value="SAM_dep_MeTrfase_SAV2177_type"/>
</dbReference>
<dbReference type="RefSeq" id="WP_092521579.1">
    <property type="nucleotide sequence ID" value="NZ_FNKO01000001.1"/>
</dbReference>
<dbReference type="SUPFAM" id="SSF53335">
    <property type="entry name" value="S-adenosyl-L-methionine-dependent methyltransferases"/>
    <property type="match status" value="1"/>
</dbReference>
<evidence type="ECO:0000313" key="1">
    <source>
        <dbReference type="EMBL" id="SDQ28548.1"/>
    </source>
</evidence>
<evidence type="ECO:0000313" key="2">
    <source>
        <dbReference type="Proteomes" id="UP000199301"/>
    </source>
</evidence>
<accession>A0A1H0ZM26</accession>